<feature type="region of interest" description="Disordered" evidence="1">
    <location>
        <begin position="93"/>
        <end position="114"/>
    </location>
</feature>
<feature type="region of interest" description="Disordered" evidence="1">
    <location>
        <begin position="234"/>
        <end position="271"/>
    </location>
</feature>
<feature type="region of interest" description="Disordered" evidence="1">
    <location>
        <begin position="199"/>
        <end position="221"/>
    </location>
</feature>
<reference evidence="2 3" key="1">
    <citation type="journal article" date="2023" name="Plants (Basel)">
        <title>Bridging the Gap: Combining Genomics and Transcriptomics Approaches to Understand Stylosanthes scabra, an Orphan Legume from the Brazilian Caatinga.</title>
        <authorList>
            <person name="Ferreira-Neto J.R.C."/>
            <person name="da Silva M.D."/>
            <person name="Binneck E."/>
            <person name="de Melo N.F."/>
            <person name="da Silva R.H."/>
            <person name="de Melo A.L.T.M."/>
            <person name="Pandolfi V."/>
            <person name="Bustamante F.O."/>
            <person name="Brasileiro-Vidal A.C."/>
            <person name="Benko-Iseppon A.M."/>
        </authorList>
    </citation>
    <scope>NUCLEOTIDE SEQUENCE [LARGE SCALE GENOMIC DNA]</scope>
    <source>
        <tissue evidence="2">Leaves</tissue>
    </source>
</reference>
<protein>
    <submittedName>
        <fullName evidence="2">Uncharacterized protein</fullName>
    </submittedName>
</protein>
<keyword evidence="3" id="KW-1185">Reference proteome</keyword>
<feature type="region of interest" description="Disordered" evidence="1">
    <location>
        <begin position="408"/>
        <end position="439"/>
    </location>
</feature>
<dbReference type="EMBL" id="JASCZI010031831">
    <property type="protein sequence ID" value="MED6127512.1"/>
    <property type="molecule type" value="Genomic_DNA"/>
</dbReference>
<dbReference type="PANTHER" id="PTHR36810">
    <property type="entry name" value="BNACNNG47150D PROTEIN"/>
    <property type="match status" value="1"/>
</dbReference>
<evidence type="ECO:0000313" key="3">
    <source>
        <dbReference type="Proteomes" id="UP001341840"/>
    </source>
</evidence>
<dbReference type="Proteomes" id="UP001341840">
    <property type="component" value="Unassembled WGS sequence"/>
</dbReference>
<name>A0ABU6RU51_9FABA</name>
<proteinExistence type="predicted"/>
<dbReference type="PANTHER" id="PTHR36810:SF1">
    <property type="entry name" value="OS05G0232200 PROTEIN"/>
    <property type="match status" value="1"/>
</dbReference>
<feature type="compositionally biased region" description="Low complexity" evidence="1">
    <location>
        <begin position="212"/>
        <end position="221"/>
    </location>
</feature>
<feature type="region of interest" description="Disordered" evidence="1">
    <location>
        <begin position="283"/>
        <end position="324"/>
    </location>
</feature>
<feature type="compositionally biased region" description="Basic and acidic residues" evidence="1">
    <location>
        <begin position="302"/>
        <end position="320"/>
    </location>
</feature>
<gene>
    <name evidence="2" type="ORF">PIB30_088722</name>
</gene>
<feature type="compositionally biased region" description="Basic and acidic residues" evidence="1">
    <location>
        <begin position="93"/>
        <end position="104"/>
    </location>
</feature>
<organism evidence="2 3">
    <name type="scientific">Stylosanthes scabra</name>
    <dbReference type="NCBI Taxonomy" id="79078"/>
    <lineage>
        <taxon>Eukaryota</taxon>
        <taxon>Viridiplantae</taxon>
        <taxon>Streptophyta</taxon>
        <taxon>Embryophyta</taxon>
        <taxon>Tracheophyta</taxon>
        <taxon>Spermatophyta</taxon>
        <taxon>Magnoliopsida</taxon>
        <taxon>eudicotyledons</taxon>
        <taxon>Gunneridae</taxon>
        <taxon>Pentapetalae</taxon>
        <taxon>rosids</taxon>
        <taxon>fabids</taxon>
        <taxon>Fabales</taxon>
        <taxon>Fabaceae</taxon>
        <taxon>Papilionoideae</taxon>
        <taxon>50 kb inversion clade</taxon>
        <taxon>dalbergioids sensu lato</taxon>
        <taxon>Dalbergieae</taxon>
        <taxon>Pterocarpus clade</taxon>
        <taxon>Stylosanthes</taxon>
    </lineage>
</organism>
<comment type="caution">
    <text evidence="2">The sequence shown here is derived from an EMBL/GenBank/DDBJ whole genome shotgun (WGS) entry which is preliminary data.</text>
</comment>
<feature type="compositionally biased region" description="Polar residues" evidence="1">
    <location>
        <begin position="234"/>
        <end position="246"/>
    </location>
</feature>
<evidence type="ECO:0000313" key="2">
    <source>
        <dbReference type="EMBL" id="MED6127512.1"/>
    </source>
</evidence>
<evidence type="ECO:0000256" key="1">
    <source>
        <dbReference type="SAM" id="MobiDB-lite"/>
    </source>
</evidence>
<sequence length="483" mass="54244">MGKIEYQISDKGNYSFPLTSLRDDLIVKILEADGNEIARTGIHVRLILEKGVWEDMFTLGEGHLHLKLQFILSDEERDRIRIMRQTALEKKQDELLSSRQRGAETDSSTVIGNDALPFHTNDERLFPDVLSAPSSEESPKKHLQHKAVSRLHGSVVFFNNKESGTGDVVGGVQLDKKKLKPNSADQYKSTKPVSLAANLAQSPHKGKKPMNESSPLEQSQEILSSEEMANILRSSEQNDSTTNKSIQPIMEEDSPQYFEMKRTPRRTPSNVRKMISAFESGLAQDMRPYIKPPPTRYQSSENETKDSSKTQHLKQDKSQDAEPGAILQESVKKQTDSNARNKLDKYYPFESSGVWIFPDESRKMCITTGGKSLKGVEESQDKKCLSHQRSLHFSKLENKGKNAERFRTGAKGSKYERIKESGGSRTRGSSDDNADENSSGPVNQVIKVAIIVGFGILVLLTRQRKKRKESEACTLKACIPRFT</sequence>
<feature type="compositionally biased region" description="Basic and acidic residues" evidence="1">
    <location>
        <begin position="408"/>
        <end position="422"/>
    </location>
</feature>
<accession>A0ABU6RU51</accession>